<organism evidence="2">
    <name type="scientific">Klebsiella phage vB_Kpn2-P2</name>
    <dbReference type="NCBI Taxonomy" id="3230849"/>
    <lineage>
        <taxon>Viruses</taxon>
    </lineage>
</organism>
<keyword evidence="1" id="KW-0472">Membrane</keyword>
<keyword evidence="1" id="KW-0812">Transmembrane</keyword>
<dbReference type="InterPro" id="IPR019659">
    <property type="entry name" value="DUF2514"/>
</dbReference>
<proteinExistence type="predicted"/>
<accession>A0AAU8EEB4</accession>
<reference evidence="2" key="1">
    <citation type="submission" date="2024-05" db="EMBL/GenBank/DDBJ databases">
        <authorList>
            <person name="Ferriol-Gonzalez C."/>
            <person name="Concha-Eloko R."/>
            <person name="Bernabeu-Gimeno M."/>
            <person name="Fernandez-Cuenca F."/>
            <person name="Canada-Garcia J.E."/>
            <person name="Garcia-Cobos S."/>
            <person name="Sanjuan R."/>
            <person name="Domingo-Calap P."/>
        </authorList>
    </citation>
    <scope>NUCLEOTIDE SEQUENCE</scope>
</reference>
<evidence type="ECO:0000313" key="2">
    <source>
        <dbReference type="EMBL" id="XCG96854.1"/>
    </source>
</evidence>
<evidence type="ECO:0000256" key="1">
    <source>
        <dbReference type="SAM" id="Phobius"/>
    </source>
</evidence>
<name>A0AAU8EEB4_9VIRU</name>
<dbReference type="Pfam" id="PF10721">
    <property type="entry name" value="DUF2514"/>
    <property type="match status" value="1"/>
</dbReference>
<keyword evidence="1" id="KW-1133">Transmembrane helix</keyword>
<gene>
    <name evidence="2" type="ORF">vBKpn2P2_6</name>
</gene>
<feature type="transmembrane region" description="Helical" evidence="1">
    <location>
        <begin position="13"/>
        <end position="32"/>
    </location>
</feature>
<sequence length="180" mass="20229">MIPAWVPSWVPKWLWAALPYLVVAVLIAAGVWKYNHDVEKARTGGFDDGVAYQKGIEKIDTLRIRQEREDEKKRIEGEAQNRIDSANRDRALALSQLDGLHKELNRIREIGQRYTGPQSSGTSTGEIINMLADLYEASERDYNAAAAEADNYYNAGLTCEIQYDSLKAKHDKAKSSQTAN</sequence>
<protein>
    <submittedName>
        <fullName evidence="2">Rz-like spanin</fullName>
    </submittedName>
</protein>
<dbReference type="EMBL" id="PP848851">
    <property type="protein sequence ID" value="XCG96854.1"/>
    <property type="molecule type" value="Genomic_DNA"/>
</dbReference>